<sequence length="106" mass="11484">MKYRAWSDHLPRPDFAAPLSAKSTRSIQVDTDTFGDGVNVGSSRSFTLCRPGGRSSRAGRSVDRPPPRCPPADSLLELLELLELLDPLELLSSLLGLLSPPFLPSP</sequence>
<accession>A0A6A3H368</accession>
<evidence type="ECO:0000313" key="1">
    <source>
        <dbReference type="EMBL" id="KAE8963514.1"/>
    </source>
</evidence>
<dbReference type="OrthoDB" id="10478552at2759"/>
<comment type="caution">
    <text evidence="1">The sequence shown here is derived from an EMBL/GenBank/DDBJ whole genome shotgun (WGS) entry which is preliminary data.</text>
</comment>
<protein>
    <submittedName>
        <fullName evidence="1">Uncharacterized protein</fullName>
    </submittedName>
</protein>
<dbReference type="AlphaFoldDB" id="A0A6A3H368"/>
<evidence type="ECO:0000313" key="2">
    <source>
        <dbReference type="Proteomes" id="UP000435112"/>
    </source>
</evidence>
<dbReference type="Proteomes" id="UP000435112">
    <property type="component" value="Unassembled WGS sequence"/>
</dbReference>
<reference evidence="1 2" key="1">
    <citation type="submission" date="2018-09" db="EMBL/GenBank/DDBJ databases">
        <title>Genomic investigation of the strawberry pathogen Phytophthora fragariae indicates pathogenicity is determined by transcriptional variation in three key races.</title>
        <authorList>
            <person name="Adams T.M."/>
            <person name="Armitage A.D."/>
            <person name="Sobczyk M.K."/>
            <person name="Bates H.J."/>
            <person name="Dunwell J.M."/>
            <person name="Nellist C.F."/>
            <person name="Harrison R.J."/>
        </authorList>
    </citation>
    <scope>NUCLEOTIDE SEQUENCE [LARGE SCALE GENOMIC DNA]</scope>
    <source>
        <strain evidence="1 2">SCRP324</strain>
    </source>
</reference>
<gene>
    <name evidence="1" type="ORF">PR002_g29266</name>
</gene>
<name>A0A6A3H368_9STRA</name>
<dbReference type="EMBL" id="QXFU01005665">
    <property type="protein sequence ID" value="KAE8963514.1"/>
    <property type="molecule type" value="Genomic_DNA"/>
</dbReference>
<proteinExistence type="predicted"/>
<organism evidence="1 2">
    <name type="scientific">Phytophthora rubi</name>
    <dbReference type="NCBI Taxonomy" id="129364"/>
    <lineage>
        <taxon>Eukaryota</taxon>
        <taxon>Sar</taxon>
        <taxon>Stramenopiles</taxon>
        <taxon>Oomycota</taxon>
        <taxon>Peronosporomycetes</taxon>
        <taxon>Peronosporales</taxon>
        <taxon>Peronosporaceae</taxon>
        <taxon>Phytophthora</taxon>
    </lineage>
</organism>